<dbReference type="SMART" id="SM00353">
    <property type="entry name" value="HLH"/>
    <property type="match status" value="1"/>
</dbReference>
<accession>A0A0A1MT21</accession>
<dbReference type="PANTHER" id="PTHR46266">
    <property type="entry name" value="TRANSCRIPTION FACTOR TT8"/>
    <property type="match status" value="1"/>
</dbReference>
<organism evidence="2 3">
    <name type="scientific">Rhizopus microsporus</name>
    <dbReference type="NCBI Taxonomy" id="58291"/>
    <lineage>
        <taxon>Eukaryota</taxon>
        <taxon>Fungi</taxon>
        <taxon>Fungi incertae sedis</taxon>
        <taxon>Mucoromycota</taxon>
        <taxon>Mucoromycotina</taxon>
        <taxon>Mucoromycetes</taxon>
        <taxon>Mucorales</taxon>
        <taxon>Mucorineae</taxon>
        <taxon>Rhizopodaceae</taxon>
        <taxon>Rhizopus</taxon>
    </lineage>
</organism>
<dbReference type="Proteomes" id="UP000242381">
    <property type="component" value="Unassembled WGS sequence"/>
</dbReference>
<proteinExistence type="predicted"/>
<protein>
    <submittedName>
        <fullName evidence="2">HLH-domain-containing protein</fullName>
    </submittedName>
</protein>
<evidence type="ECO:0000313" key="2">
    <source>
        <dbReference type="EMBL" id="ORE14831.1"/>
    </source>
</evidence>
<dbReference type="GO" id="GO:0046983">
    <property type="term" value="F:protein dimerization activity"/>
    <property type="evidence" value="ECO:0007669"/>
    <property type="project" value="InterPro"/>
</dbReference>
<evidence type="ECO:0000259" key="1">
    <source>
        <dbReference type="PROSITE" id="PS50888"/>
    </source>
</evidence>
<sequence length="112" mass="13006">MNHPRERLPSIELPSPIIQFYKPSTIDDSLRKRRLSHSAIEKRRRERMNDKIERLKSLIPSCNSPFPTTVQQPIHKLSVLQAAIDYINQLHVMLDGTLSQDDPIRKTILNPT</sequence>
<dbReference type="AlphaFoldDB" id="A0A0A1MT21"/>
<gene>
    <name evidence="2" type="ORF">BCV71DRAFT_186525</name>
</gene>
<name>A0A0A1MT21_RHIZD</name>
<evidence type="ECO:0000313" key="3">
    <source>
        <dbReference type="Proteomes" id="UP000242381"/>
    </source>
</evidence>
<dbReference type="InterPro" id="IPR036638">
    <property type="entry name" value="HLH_DNA-bd_sf"/>
</dbReference>
<reference evidence="2 3" key="1">
    <citation type="journal article" date="2016" name="Proc. Natl. Acad. Sci. U.S.A.">
        <title>Lipid metabolic changes in an early divergent fungus govern the establishment of a mutualistic symbiosis with endobacteria.</title>
        <authorList>
            <person name="Lastovetsky O.A."/>
            <person name="Gaspar M.L."/>
            <person name="Mondo S.J."/>
            <person name="LaButti K.M."/>
            <person name="Sandor L."/>
            <person name="Grigoriev I.V."/>
            <person name="Henry S.A."/>
            <person name="Pawlowska T.E."/>
        </authorList>
    </citation>
    <scope>NUCLEOTIDE SEQUENCE [LARGE SCALE GENOMIC DNA]</scope>
    <source>
        <strain evidence="2 3">ATCC 11559</strain>
    </source>
</reference>
<dbReference type="PANTHER" id="PTHR46266:SF4">
    <property type="entry name" value="TRANSCRIPTION FACTOR TT8"/>
    <property type="match status" value="1"/>
</dbReference>
<dbReference type="InterPro" id="IPR011598">
    <property type="entry name" value="bHLH_dom"/>
</dbReference>
<dbReference type="Pfam" id="PF00010">
    <property type="entry name" value="HLH"/>
    <property type="match status" value="1"/>
</dbReference>
<feature type="domain" description="BHLH" evidence="1">
    <location>
        <begin position="32"/>
        <end position="90"/>
    </location>
</feature>
<dbReference type="PROSITE" id="PS50888">
    <property type="entry name" value="BHLH"/>
    <property type="match status" value="1"/>
</dbReference>
<dbReference type="SUPFAM" id="SSF47459">
    <property type="entry name" value="HLH, helix-loop-helix DNA-binding domain"/>
    <property type="match status" value="1"/>
</dbReference>
<dbReference type="Gene3D" id="4.10.280.10">
    <property type="entry name" value="Helix-loop-helix DNA-binding domain"/>
    <property type="match status" value="1"/>
</dbReference>
<dbReference type="EMBL" id="KV921451">
    <property type="protein sequence ID" value="ORE14831.1"/>
    <property type="molecule type" value="Genomic_DNA"/>
</dbReference>